<proteinExistence type="predicted"/>
<name>A0ACA9YAV6_9ASCO</name>
<gene>
    <name evidence="1" type="ORF">CLIB1444_07S05600</name>
</gene>
<protein>
    <submittedName>
        <fullName evidence="1">Uncharacterized protein</fullName>
    </submittedName>
</protein>
<dbReference type="EMBL" id="CALSDN010000007">
    <property type="protein sequence ID" value="CAH6721928.1"/>
    <property type="molecule type" value="Genomic_DNA"/>
</dbReference>
<evidence type="ECO:0000313" key="2">
    <source>
        <dbReference type="Proteomes" id="UP001152531"/>
    </source>
</evidence>
<keyword evidence="2" id="KW-1185">Reference proteome</keyword>
<evidence type="ECO:0000313" key="1">
    <source>
        <dbReference type="EMBL" id="CAH6721928.1"/>
    </source>
</evidence>
<comment type="caution">
    <text evidence="1">The sequence shown here is derived from an EMBL/GenBank/DDBJ whole genome shotgun (WGS) entry which is preliminary data.</text>
</comment>
<organism evidence="1 2">
    <name type="scientific">[Candida] jaroonii</name>
    <dbReference type="NCBI Taxonomy" id="467808"/>
    <lineage>
        <taxon>Eukaryota</taxon>
        <taxon>Fungi</taxon>
        <taxon>Dikarya</taxon>
        <taxon>Ascomycota</taxon>
        <taxon>Saccharomycotina</taxon>
        <taxon>Pichiomycetes</taxon>
        <taxon>Debaryomycetaceae</taxon>
        <taxon>Yamadazyma</taxon>
    </lineage>
</organism>
<dbReference type="Proteomes" id="UP001152531">
    <property type="component" value="Unassembled WGS sequence"/>
</dbReference>
<reference evidence="1" key="1">
    <citation type="submission" date="2022-06" db="EMBL/GenBank/DDBJ databases">
        <authorList>
            <person name="Legras J.-L."/>
            <person name="Devillers H."/>
            <person name="Grondin C."/>
        </authorList>
    </citation>
    <scope>NUCLEOTIDE SEQUENCE</scope>
    <source>
        <strain evidence="1">CLIB 1444</strain>
    </source>
</reference>
<sequence length="313" mass="35941">MDSNLVPRIRCKIPYPTYFISHGAPTIIQETNDNLATLEAIKSLKTIGSTITNDLKPDYIIVVSAHYQSSSRNLIEISINKDTDHENKLVYDFYGFDRSFYTQKFESRSNVMVGCMLYDQLKKNGFEAKIFDRGIDHGVWCPLKVMFGEKLDIPLIQVSLPYSEDFDESYKLGKTLKFFRDNLIWDETSKSDLKGLVIASGSSVHNLRDFRLYSSNNRLPYVDKFHKLIDETFQKSSPLTILENLKNFKKDSNYKQLLYQAHPTLEHFLPLVVAAGTDDGKNEFNKISSSGVLALGYGYYQFGTWDEPKKQEV</sequence>
<accession>A0ACA9YAV6</accession>